<protein>
    <submittedName>
        <fullName evidence="6">S8 family serine peptidase</fullName>
    </submittedName>
</protein>
<evidence type="ECO:0000313" key="6">
    <source>
        <dbReference type="EMBL" id="QYA42441.1"/>
    </source>
</evidence>
<evidence type="ECO:0000256" key="3">
    <source>
        <dbReference type="ARBA" id="ARBA00022825"/>
    </source>
</evidence>
<dbReference type="PANTHER" id="PTHR43806">
    <property type="entry name" value="PEPTIDASE S8"/>
    <property type="match status" value="1"/>
</dbReference>
<proteinExistence type="inferred from homology"/>
<keyword evidence="7" id="KW-1185">Reference proteome</keyword>
<keyword evidence="1 4" id="KW-0645">Protease</keyword>
<name>A0AAJ4P8A6_9STAP</name>
<dbReference type="InterPro" id="IPR050131">
    <property type="entry name" value="Peptidase_S8_subtilisin-like"/>
</dbReference>
<dbReference type="RefSeq" id="WP_219503195.1">
    <property type="nucleotide sequence ID" value="NZ_CP079981.1"/>
</dbReference>
<feature type="domain" description="Peptidase S8/S53" evidence="5">
    <location>
        <begin position="24"/>
        <end position="225"/>
    </location>
</feature>
<accession>A0AAJ4P8A6</accession>
<reference evidence="6 7" key="1">
    <citation type="submission" date="2021-07" db="EMBL/GenBank/DDBJ databases">
        <title>Prevalence and characterization of methicillin-resistant Macrococcus spp. in food producing animals and meat in Switzerland in 2019.</title>
        <authorList>
            <person name="Keller J.E."/>
            <person name="Schwendener S."/>
            <person name="Neuenschwander J."/>
            <person name="Overesch G."/>
            <person name="Perreten V."/>
        </authorList>
    </citation>
    <scope>NUCLEOTIDE SEQUENCE [LARGE SCALE GENOMIC DNA]</scope>
    <source>
        <strain evidence="6 7">19Msa0936</strain>
    </source>
</reference>
<organism evidence="6 7">
    <name type="scientific">Macrococcoides bohemicum</name>
    <dbReference type="NCBI Taxonomy" id="1903056"/>
    <lineage>
        <taxon>Bacteria</taxon>
        <taxon>Bacillati</taxon>
        <taxon>Bacillota</taxon>
        <taxon>Bacilli</taxon>
        <taxon>Bacillales</taxon>
        <taxon>Staphylococcaceae</taxon>
        <taxon>Macrococcoides</taxon>
    </lineage>
</organism>
<dbReference type="Pfam" id="PF00082">
    <property type="entry name" value="Peptidase_S8"/>
    <property type="match status" value="1"/>
</dbReference>
<feature type="active site" description="Charge relay system" evidence="4">
    <location>
        <position position="61"/>
    </location>
</feature>
<dbReference type="PROSITE" id="PS51892">
    <property type="entry name" value="SUBTILASE"/>
    <property type="match status" value="1"/>
</dbReference>
<sequence>MKKYGIFLILVFLILLYIYFKDSEEIKVGIIDSGVSEYQMKDVHKYINYVSSESIKDELGHGTAITNIISNNSKRNIKFYIAKNIDKNGRSNKLNFSKSLRWMIDNKVKVINISQGIMQDDNKIHKLIKEAKKKDILIVCASGNNFLESTDYPAKYMETISIGTIDSTGKIHQNSGGGKIDYVALGVNISTKNKEKINEKFTGNSYATAFATATIIDLIETNNKVEDNIKILDKNTLNPYSSKKIFGKGVIINEKNN</sequence>
<evidence type="ECO:0000313" key="7">
    <source>
        <dbReference type="Proteomes" id="UP000826802"/>
    </source>
</evidence>
<evidence type="ECO:0000256" key="1">
    <source>
        <dbReference type="ARBA" id="ARBA00022670"/>
    </source>
</evidence>
<evidence type="ECO:0000256" key="4">
    <source>
        <dbReference type="PROSITE-ProRule" id="PRU01240"/>
    </source>
</evidence>
<comment type="similarity">
    <text evidence="4">Belongs to the peptidase S8 family.</text>
</comment>
<evidence type="ECO:0000256" key="2">
    <source>
        <dbReference type="ARBA" id="ARBA00022801"/>
    </source>
</evidence>
<gene>
    <name evidence="6" type="ORF">KYI11_00365</name>
</gene>
<feature type="active site" description="Charge relay system" evidence="4">
    <location>
        <position position="32"/>
    </location>
</feature>
<dbReference type="GO" id="GO:0006508">
    <property type="term" value="P:proteolysis"/>
    <property type="evidence" value="ECO:0007669"/>
    <property type="project" value="UniProtKB-KW"/>
</dbReference>
<dbReference type="EMBL" id="CP079981">
    <property type="protein sequence ID" value="QYA42441.1"/>
    <property type="molecule type" value="Genomic_DNA"/>
</dbReference>
<dbReference type="PANTHER" id="PTHR43806:SF11">
    <property type="entry name" value="CEREVISIN-RELATED"/>
    <property type="match status" value="1"/>
</dbReference>
<evidence type="ECO:0000259" key="5">
    <source>
        <dbReference type="Pfam" id="PF00082"/>
    </source>
</evidence>
<keyword evidence="2 4" id="KW-0378">Hydrolase</keyword>
<dbReference type="Proteomes" id="UP000826802">
    <property type="component" value="Chromosome"/>
</dbReference>
<dbReference type="AlphaFoldDB" id="A0AAJ4P8A6"/>
<dbReference type="InterPro" id="IPR000209">
    <property type="entry name" value="Peptidase_S8/S53_dom"/>
</dbReference>
<dbReference type="GO" id="GO:0004252">
    <property type="term" value="F:serine-type endopeptidase activity"/>
    <property type="evidence" value="ECO:0007669"/>
    <property type="project" value="UniProtKB-UniRule"/>
</dbReference>
<feature type="active site" description="Charge relay system" evidence="4">
    <location>
        <position position="205"/>
    </location>
</feature>
<keyword evidence="3 4" id="KW-0720">Serine protease</keyword>